<accession>A0A0S4R0J6</accession>
<dbReference type="Proteomes" id="UP000198802">
    <property type="component" value="Unassembled WGS sequence"/>
</dbReference>
<proteinExistence type="predicted"/>
<name>A0A0S4R0J6_9ACTN</name>
<evidence type="ECO:0000313" key="1">
    <source>
        <dbReference type="EMBL" id="CUU61001.1"/>
    </source>
</evidence>
<sequence length="147" mass="16746">MRIQLDFSQYYTLKHCLAFLRFLPIRTKRSQRERTRELFLDARDAWRGALEDEIETETRAIFPAAAYLDVEVYNDELGGPRGRLIAVNTDAGAAADDHHAINEILADLLNDWATTANVDSTKIYFSMLPDLGQPAKMKGLSWVMRAL</sequence>
<protein>
    <submittedName>
        <fullName evidence="1">Uncharacterized protein</fullName>
    </submittedName>
</protein>
<gene>
    <name evidence="1" type="ORF">Ga0074812_15226</name>
</gene>
<evidence type="ECO:0000313" key="2">
    <source>
        <dbReference type="Proteomes" id="UP000198802"/>
    </source>
</evidence>
<keyword evidence="2" id="KW-1185">Reference proteome</keyword>
<dbReference type="RefSeq" id="WP_091286687.1">
    <property type="nucleotide sequence ID" value="NZ_FAOZ01000052.1"/>
</dbReference>
<dbReference type="EMBL" id="FAOZ01000052">
    <property type="protein sequence ID" value="CUU61001.1"/>
    <property type="molecule type" value="Genomic_DNA"/>
</dbReference>
<dbReference type="AlphaFoldDB" id="A0A0S4R0J6"/>
<reference evidence="2" key="1">
    <citation type="submission" date="2015-11" db="EMBL/GenBank/DDBJ databases">
        <authorList>
            <person name="Varghese N."/>
        </authorList>
    </citation>
    <scope>NUCLEOTIDE SEQUENCE [LARGE SCALE GENOMIC DNA]</scope>
    <source>
        <strain evidence="2">DSM 45899</strain>
    </source>
</reference>
<organism evidence="1 2">
    <name type="scientific">Parafrankia irregularis</name>
    <dbReference type="NCBI Taxonomy" id="795642"/>
    <lineage>
        <taxon>Bacteria</taxon>
        <taxon>Bacillati</taxon>
        <taxon>Actinomycetota</taxon>
        <taxon>Actinomycetes</taxon>
        <taxon>Frankiales</taxon>
        <taxon>Frankiaceae</taxon>
        <taxon>Parafrankia</taxon>
    </lineage>
</organism>